<evidence type="ECO:0000259" key="2">
    <source>
        <dbReference type="Pfam" id="PF25583"/>
    </source>
</evidence>
<dbReference type="PROSITE" id="PS52050">
    <property type="entry name" value="WYL"/>
    <property type="match status" value="1"/>
</dbReference>
<dbReference type="InterPro" id="IPR026881">
    <property type="entry name" value="WYL_dom"/>
</dbReference>
<dbReference type="EMBL" id="CP050321">
    <property type="protein sequence ID" value="QIR28690.1"/>
    <property type="molecule type" value="Genomic_DNA"/>
</dbReference>
<dbReference type="Pfam" id="PF13280">
    <property type="entry name" value="WYL"/>
    <property type="match status" value="1"/>
</dbReference>
<sequence>MKKSSGKKNRLLIERVCETFSALYQGSIIDKDWLCSHFDIAERTAYRDLARLSPLLDDMGNGRFKLSSHLIPSLHSGHLAEFAHFAGVSQLFPQTDGKSLRNRMKKSDNIEIVGIKSRDNKSLSKLFDHLDKAITARCIVTFSYREKPRRVQPYKLINHYGLWYLAGVDDGRLKAFELARIGDFSLSETSFSPTDDVIAELNNASGIRFGQGIQATLWVSAHAAQFVTRRPLFPEQRIVEKHPNNSLNITCVVNDKDTLFRWLRYWMPDIHITAPAALKDDFVKDFHSRIATANVANVTEASS</sequence>
<dbReference type="InterPro" id="IPR051534">
    <property type="entry name" value="CBASS_pafABC_assoc_protein"/>
</dbReference>
<dbReference type="AlphaFoldDB" id="A0A6G9RP38"/>
<name>A0A6G9RP38_9ENTR</name>
<dbReference type="InterPro" id="IPR057727">
    <property type="entry name" value="WCX_dom"/>
</dbReference>
<dbReference type="PANTHER" id="PTHR34580">
    <property type="match status" value="1"/>
</dbReference>
<gene>
    <name evidence="3" type="ORF">GY169_18600</name>
</gene>
<proteinExistence type="predicted"/>
<dbReference type="Proteomes" id="UP000503580">
    <property type="component" value="Chromosome"/>
</dbReference>
<feature type="domain" description="WCX" evidence="2">
    <location>
        <begin position="213"/>
        <end position="284"/>
    </location>
</feature>
<reference evidence="3 4" key="1">
    <citation type="submission" date="2020-02" db="EMBL/GenBank/DDBJ databases">
        <title>Whole genome PO2S7.</title>
        <authorList>
            <person name="Singha K.M."/>
        </authorList>
    </citation>
    <scope>NUCLEOTIDE SEQUENCE [LARGE SCALE GENOMIC DNA]</scope>
    <source>
        <strain evidence="3 4">PO2S7</strain>
    </source>
</reference>
<evidence type="ECO:0000313" key="4">
    <source>
        <dbReference type="Proteomes" id="UP000503580"/>
    </source>
</evidence>
<dbReference type="PANTHER" id="PTHR34580:SF1">
    <property type="entry name" value="PROTEIN PAFC"/>
    <property type="match status" value="1"/>
</dbReference>
<feature type="domain" description="WYL" evidence="1">
    <location>
        <begin position="126"/>
        <end position="183"/>
    </location>
</feature>
<dbReference type="KEGG" id="kgn:GY169_18600"/>
<dbReference type="Pfam" id="PF25583">
    <property type="entry name" value="WCX"/>
    <property type="match status" value="1"/>
</dbReference>
<evidence type="ECO:0000313" key="3">
    <source>
        <dbReference type="EMBL" id="QIR28690.1"/>
    </source>
</evidence>
<dbReference type="RefSeq" id="WP_163447175.1">
    <property type="nucleotide sequence ID" value="NZ_CP050321.1"/>
</dbReference>
<accession>A0A6G9RP38</accession>
<keyword evidence="4" id="KW-1185">Reference proteome</keyword>
<protein>
    <submittedName>
        <fullName evidence="3">WYL domain-containing protein</fullName>
    </submittedName>
</protein>
<organism evidence="3 4">
    <name type="scientific">Kluyvera genomosp. 3</name>
    <dbReference type="NCBI Taxonomy" id="2774055"/>
    <lineage>
        <taxon>Bacteria</taxon>
        <taxon>Pseudomonadati</taxon>
        <taxon>Pseudomonadota</taxon>
        <taxon>Gammaproteobacteria</taxon>
        <taxon>Enterobacterales</taxon>
        <taxon>Enterobacteriaceae</taxon>
        <taxon>Kluyvera</taxon>
    </lineage>
</organism>
<evidence type="ECO:0000259" key="1">
    <source>
        <dbReference type="Pfam" id="PF13280"/>
    </source>
</evidence>